<evidence type="ECO:0000259" key="3">
    <source>
        <dbReference type="Pfam" id="PF04773"/>
    </source>
</evidence>
<name>A0ABX8SRD1_9BURK</name>
<dbReference type="EMBL" id="CP049362">
    <property type="protein sequence ID" value="QXX77650.1"/>
    <property type="molecule type" value="Genomic_DNA"/>
</dbReference>
<feature type="transmembrane region" description="Helical" evidence="2">
    <location>
        <begin position="59"/>
        <end position="76"/>
    </location>
</feature>
<evidence type="ECO:0000256" key="2">
    <source>
        <dbReference type="SAM" id="Phobius"/>
    </source>
</evidence>
<dbReference type="Gene3D" id="2.60.120.1440">
    <property type="match status" value="1"/>
</dbReference>
<dbReference type="PANTHER" id="PTHR30273:SF2">
    <property type="entry name" value="PROTEIN FECR"/>
    <property type="match status" value="1"/>
</dbReference>
<dbReference type="Proteomes" id="UP000826050">
    <property type="component" value="Chromosome"/>
</dbReference>
<sequence>MNSTADPVPPTHDHAADSPLDELLSQHQTTLREQFPLPDLEQLARQASERKRQREKRRAGSALLVLAMMATGLWYWNPAWRHETISTTAHTQQRLTLFDGSVATLDRNTRLSATWRLRSRDIQLEQGRAYFDVSHSAWRPFQVQAGTVQVRVLGTRFAVEHEPDALVVTVEQGRVQVRDQAHQPTVNHILQADERLQVDAAGVGPIETVQADTLLAWQRGQLLINDLPLEQAVHQLQAYLPQTLRVSDPALAQRRVSAVFQLAALDQLPTLLPKVWSVELQQQADGSLLLLPAKK</sequence>
<keyword evidence="2" id="KW-0472">Membrane</keyword>
<accession>A0ABX8SRD1</accession>
<feature type="domain" description="FecR protein" evidence="3">
    <location>
        <begin position="84"/>
        <end position="176"/>
    </location>
</feature>
<feature type="region of interest" description="Disordered" evidence="1">
    <location>
        <begin position="1"/>
        <end position="23"/>
    </location>
</feature>
<keyword evidence="2" id="KW-1133">Transmembrane helix</keyword>
<keyword evidence="2" id="KW-0812">Transmembrane</keyword>
<gene>
    <name evidence="4" type="ORF">FE795_00570</name>
</gene>
<proteinExistence type="predicted"/>
<dbReference type="PANTHER" id="PTHR30273">
    <property type="entry name" value="PERIPLASMIC SIGNAL SENSOR AND SIGMA FACTOR ACTIVATOR FECR-RELATED"/>
    <property type="match status" value="1"/>
</dbReference>
<dbReference type="Pfam" id="PF04773">
    <property type="entry name" value="FecR"/>
    <property type="match status" value="1"/>
</dbReference>
<reference evidence="4 5" key="1">
    <citation type="submission" date="2020-02" db="EMBL/GenBank/DDBJ databases">
        <title>Partial ammonium oxidation to N2 by heterotrophic bacteria.</title>
        <authorList>
            <person name="Wu M."/>
        </authorList>
    </citation>
    <scope>NUCLEOTIDE SEQUENCE [LARGE SCALE GENOMIC DNA]</scope>
    <source>
        <strain evidence="4 5">HO-1</strain>
    </source>
</reference>
<evidence type="ECO:0000313" key="4">
    <source>
        <dbReference type="EMBL" id="QXX77650.1"/>
    </source>
</evidence>
<dbReference type="RefSeq" id="WP_059318388.1">
    <property type="nucleotide sequence ID" value="NZ_CP049362.1"/>
</dbReference>
<organism evidence="4 5">
    <name type="scientific">Alcaligenes ammonioxydans</name>
    <dbReference type="NCBI Taxonomy" id="2582914"/>
    <lineage>
        <taxon>Bacteria</taxon>
        <taxon>Pseudomonadati</taxon>
        <taxon>Pseudomonadota</taxon>
        <taxon>Betaproteobacteria</taxon>
        <taxon>Burkholderiales</taxon>
        <taxon>Alcaligenaceae</taxon>
        <taxon>Alcaligenes</taxon>
    </lineage>
</organism>
<dbReference type="InterPro" id="IPR006860">
    <property type="entry name" value="FecR"/>
</dbReference>
<evidence type="ECO:0000313" key="5">
    <source>
        <dbReference type="Proteomes" id="UP000826050"/>
    </source>
</evidence>
<dbReference type="InterPro" id="IPR012373">
    <property type="entry name" value="Ferrdict_sens_TM"/>
</dbReference>
<keyword evidence="5" id="KW-1185">Reference proteome</keyword>
<protein>
    <recommendedName>
        <fullName evidence="3">FecR protein domain-containing protein</fullName>
    </recommendedName>
</protein>
<evidence type="ECO:0000256" key="1">
    <source>
        <dbReference type="SAM" id="MobiDB-lite"/>
    </source>
</evidence>
<dbReference type="PIRSF" id="PIRSF018266">
    <property type="entry name" value="FecR"/>
    <property type="match status" value="1"/>
</dbReference>